<feature type="non-terminal residue" evidence="1">
    <location>
        <position position="1"/>
    </location>
</feature>
<evidence type="ECO:0000313" key="1">
    <source>
        <dbReference type="EMBL" id="KKL05212.1"/>
    </source>
</evidence>
<comment type="caution">
    <text evidence="1">The sequence shown here is derived from an EMBL/GenBank/DDBJ whole genome shotgun (WGS) entry which is preliminary data.</text>
</comment>
<organism evidence="1">
    <name type="scientific">marine sediment metagenome</name>
    <dbReference type="NCBI Taxonomy" id="412755"/>
    <lineage>
        <taxon>unclassified sequences</taxon>
        <taxon>metagenomes</taxon>
        <taxon>ecological metagenomes</taxon>
    </lineage>
</organism>
<reference evidence="1" key="1">
    <citation type="journal article" date="2015" name="Nature">
        <title>Complex archaea that bridge the gap between prokaryotes and eukaryotes.</title>
        <authorList>
            <person name="Spang A."/>
            <person name="Saw J.H."/>
            <person name="Jorgensen S.L."/>
            <person name="Zaremba-Niedzwiedzka K."/>
            <person name="Martijn J."/>
            <person name="Lind A.E."/>
            <person name="van Eijk R."/>
            <person name="Schleper C."/>
            <person name="Guy L."/>
            <person name="Ettema T.J."/>
        </authorList>
    </citation>
    <scope>NUCLEOTIDE SEQUENCE</scope>
</reference>
<sequence length="101" mass="11549">DTIIIGKRHRFETCNIVLQGKISIYMGEDIPVKTIEAPCIFNSQPGVKKMGYTHEDTIFLNIHPTSEKNLDKIEAEFIIPEDEFIIEIDKEGQKCLGSQRQ</sequence>
<name>A0A0F9AUC5_9ZZZZ</name>
<gene>
    <name evidence="1" type="ORF">LCGC14_2608290</name>
</gene>
<protein>
    <submittedName>
        <fullName evidence="1">Uncharacterized protein</fullName>
    </submittedName>
</protein>
<dbReference type="EMBL" id="LAZR01044211">
    <property type="protein sequence ID" value="KKL05212.1"/>
    <property type="molecule type" value="Genomic_DNA"/>
</dbReference>
<accession>A0A0F9AUC5</accession>
<dbReference type="AlphaFoldDB" id="A0A0F9AUC5"/>
<proteinExistence type="predicted"/>